<evidence type="ECO:0000313" key="1">
    <source>
        <dbReference type="EMBL" id="QIZ77137.1"/>
    </source>
</evidence>
<dbReference type="AlphaFoldDB" id="A0A6H1UDF5"/>
<dbReference type="Proteomes" id="UP000501602">
    <property type="component" value="Chromosome"/>
</dbReference>
<name>A0A6H1UDF5_9GAMM</name>
<accession>A0A6H1UDF5</accession>
<evidence type="ECO:0000313" key="2">
    <source>
        <dbReference type="Proteomes" id="UP000501602"/>
    </source>
</evidence>
<gene>
    <name evidence="1" type="primary">pxpA</name>
    <name evidence="1" type="ORF">HER31_09765</name>
</gene>
<dbReference type="InterPro" id="IPR005501">
    <property type="entry name" value="LamB/YcsF/PxpA-like"/>
</dbReference>
<dbReference type="PANTHER" id="PTHR30292">
    <property type="entry name" value="UNCHARACTERIZED PROTEIN YBGL-RELATED"/>
    <property type="match status" value="1"/>
</dbReference>
<protein>
    <submittedName>
        <fullName evidence="1">5-oxoprolinase subunit PxpA</fullName>
        <ecNumber evidence="1">3.5.2.9</ecNumber>
    </submittedName>
</protein>
<dbReference type="NCBIfam" id="NF003814">
    <property type="entry name" value="PRK05406.1-3"/>
    <property type="match status" value="1"/>
</dbReference>
<dbReference type="InterPro" id="IPR011330">
    <property type="entry name" value="Glyco_hydro/deAcase_b/a-brl"/>
</dbReference>
<sequence>MATMTKLDLNGDIGEQAGDDAALLPLLSSANICCGSHAGNTAHTLATITLAQQHQIAIGAHPGYDDRANFGRLELNLSNKQILDSLQQQLALFTTLIDSVGATMHHIKLHGALYHRGNHQVTLAEQICAWLVTTYPNCMLYCQAQSPLVAIATAHGLSIKQEGFADRRYLNSGLLAPRTMAGSCIAEPQQVLTQVQQMVEQRSVTTINGQQLPLTVDTLCLHGDSITALESAQNIHRWCANNNIVIDAN</sequence>
<organism evidence="1 2">
    <name type="scientific">Ferrimonas lipolytica</name>
    <dbReference type="NCBI Taxonomy" id="2724191"/>
    <lineage>
        <taxon>Bacteria</taxon>
        <taxon>Pseudomonadati</taxon>
        <taxon>Pseudomonadota</taxon>
        <taxon>Gammaproteobacteria</taxon>
        <taxon>Alteromonadales</taxon>
        <taxon>Ferrimonadaceae</taxon>
        <taxon>Ferrimonas</taxon>
    </lineage>
</organism>
<dbReference type="SUPFAM" id="SSF88713">
    <property type="entry name" value="Glycoside hydrolase/deacetylase"/>
    <property type="match status" value="1"/>
</dbReference>
<dbReference type="GO" id="GO:0017168">
    <property type="term" value="F:5-oxoprolinase (ATP-hydrolyzing) activity"/>
    <property type="evidence" value="ECO:0007669"/>
    <property type="project" value="UniProtKB-EC"/>
</dbReference>
<dbReference type="EC" id="3.5.2.9" evidence="1"/>
<dbReference type="CDD" id="cd10801">
    <property type="entry name" value="LamB_YcsF_like_1"/>
    <property type="match status" value="1"/>
</dbReference>
<keyword evidence="1" id="KW-0378">Hydrolase</keyword>
<dbReference type="Gene3D" id="3.20.20.370">
    <property type="entry name" value="Glycoside hydrolase/deacetylase"/>
    <property type="match status" value="1"/>
</dbReference>
<reference evidence="1 2" key="1">
    <citation type="submission" date="2020-04" db="EMBL/GenBank/DDBJ databases">
        <title>Ferrimonas sp. S7 isolated from sea water.</title>
        <authorList>
            <person name="Bae S.S."/>
            <person name="Baek K."/>
        </authorList>
    </citation>
    <scope>NUCLEOTIDE SEQUENCE [LARGE SCALE GENOMIC DNA]</scope>
    <source>
        <strain evidence="1 2">S7</strain>
    </source>
</reference>
<dbReference type="Pfam" id="PF03746">
    <property type="entry name" value="LamB_YcsF"/>
    <property type="match status" value="1"/>
</dbReference>
<dbReference type="EMBL" id="CP051180">
    <property type="protein sequence ID" value="QIZ77137.1"/>
    <property type="molecule type" value="Genomic_DNA"/>
</dbReference>
<proteinExistence type="predicted"/>
<dbReference type="KEGG" id="fes:HER31_09765"/>
<dbReference type="RefSeq" id="WP_168660398.1">
    <property type="nucleotide sequence ID" value="NZ_CP051180.1"/>
</dbReference>
<dbReference type="PANTHER" id="PTHR30292:SF0">
    <property type="entry name" value="5-OXOPROLINASE SUBUNIT A"/>
    <property type="match status" value="1"/>
</dbReference>
<dbReference type="GO" id="GO:0005975">
    <property type="term" value="P:carbohydrate metabolic process"/>
    <property type="evidence" value="ECO:0007669"/>
    <property type="project" value="InterPro"/>
</dbReference>
<keyword evidence="2" id="KW-1185">Reference proteome</keyword>